<dbReference type="SUPFAM" id="SSF57850">
    <property type="entry name" value="RING/U-box"/>
    <property type="match status" value="1"/>
</dbReference>
<proteinExistence type="predicted"/>
<evidence type="ECO:0000256" key="4">
    <source>
        <dbReference type="SAM" id="MobiDB-lite"/>
    </source>
</evidence>
<evidence type="ECO:0000256" key="3">
    <source>
        <dbReference type="ARBA" id="ARBA00022833"/>
    </source>
</evidence>
<dbReference type="AlphaFoldDB" id="A0A2V0NXE4"/>
<evidence type="ECO:0000256" key="2">
    <source>
        <dbReference type="ARBA" id="ARBA00022771"/>
    </source>
</evidence>
<dbReference type="OrthoDB" id="541346at2759"/>
<accession>A0A2V0NXE4</accession>
<feature type="compositionally biased region" description="Low complexity" evidence="4">
    <location>
        <begin position="223"/>
        <end position="258"/>
    </location>
</feature>
<dbReference type="InParanoid" id="A0A2V0NXE4"/>
<feature type="domain" description="RING-CH-type" evidence="5">
    <location>
        <begin position="21"/>
        <end position="83"/>
    </location>
</feature>
<dbReference type="PROSITE" id="PS51292">
    <property type="entry name" value="ZF_RING_CH"/>
    <property type="match status" value="1"/>
</dbReference>
<keyword evidence="7" id="KW-1185">Reference proteome</keyword>
<organism evidence="6 7">
    <name type="scientific">Raphidocelis subcapitata</name>
    <dbReference type="NCBI Taxonomy" id="307507"/>
    <lineage>
        <taxon>Eukaryota</taxon>
        <taxon>Viridiplantae</taxon>
        <taxon>Chlorophyta</taxon>
        <taxon>core chlorophytes</taxon>
        <taxon>Chlorophyceae</taxon>
        <taxon>CS clade</taxon>
        <taxon>Sphaeropleales</taxon>
        <taxon>Selenastraceae</taxon>
        <taxon>Raphidocelis</taxon>
    </lineage>
</organism>
<evidence type="ECO:0000259" key="5">
    <source>
        <dbReference type="PROSITE" id="PS51292"/>
    </source>
</evidence>
<keyword evidence="1" id="KW-0479">Metal-binding</keyword>
<keyword evidence="2" id="KW-0863">Zinc-finger</keyword>
<feature type="compositionally biased region" description="Basic and acidic residues" evidence="4">
    <location>
        <begin position="272"/>
        <end position="283"/>
    </location>
</feature>
<dbReference type="GO" id="GO:0008270">
    <property type="term" value="F:zinc ion binding"/>
    <property type="evidence" value="ECO:0007669"/>
    <property type="project" value="UniProtKB-KW"/>
</dbReference>
<evidence type="ECO:0000313" key="6">
    <source>
        <dbReference type="EMBL" id="GBF92301.1"/>
    </source>
</evidence>
<reference evidence="6 7" key="1">
    <citation type="journal article" date="2018" name="Sci. Rep.">
        <title>Raphidocelis subcapitata (=Pseudokirchneriella subcapitata) provides an insight into genome evolution and environmental adaptations in the Sphaeropleales.</title>
        <authorList>
            <person name="Suzuki S."/>
            <person name="Yamaguchi H."/>
            <person name="Nakajima N."/>
            <person name="Kawachi M."/>
        </authorList>
    </citation>
    <scope>NUCLEOTIDE SEQUENCE [LARGE SCALE GENOMIC DNA]</scope>
    <source>
        <strain evidence="6 7">NIES-35</strain>
    </source>
</reference>
<evidence type="ECO:0000256" key="1">
    <source>
        <dbReference type="ARBA" id="ARBA00022723"/>
    </source>
</evidence>
<comment type="caution">
    <text evidence="6">The sequence shown here is derived from an EMBL/GenBank/DDBJ whole genome shotgun (WGS) entry which is preliminary data.</text>
</comment>
<dbReference type="InterPro" id="IPR013083">
    <property type="entry name" value="Znf_RING/FYVE/PHD"/>
</dbReference>
<protein>
    <recommendedName>
        <fullName evidence="5">RING-CH-type domain-containing protein</fullName>
    </recommendedName>
</protein>
<evidence type="ECO:0000313" key="7">
    <source>
        <dbReference type="Proteomes" id="UP000247498"/>
    </source>
</evidence>
<dbReference type="InterPro" id="IPR011016">
    <property type="entry name" value="Znf_RING-CH"/>
</dbReference>
<feature type="compositionally biased region" description="Gly residues" evidence="4">
    <location>
        <begin position="182"/>
        <end position="194"/>
    </location>
</feature>
<dbReference type="EMBL" id="BDRX01000030">
    <property type="protein sequence ID" value="GBF92301.1"/>
    <property type="molecule type" value="Genomic_DNA"/>
</dbReference>
<keyword evidence="3" id="KW-0862">Zinc</keyword>
<sequence length="308" mass="31622">MGSTPKGAPADVRPRMINIVAEADDSPICWVCLDGPAPDRPLVHPCRCPSWCHARCIARWQLQSAGTRRETHCDFCREALPEWKDVLTPNSDTTSAPAVMNVNFDNKTYSFTVAPGSDGYRQFTQAIRRAFHLPDDSELNITFTCDEPSSGSLLTLSGPGAYDAAVHCAAVSAARRSSLSGSDGGGGGGGGAGGERAQVAQGGATSGACPCPPRLRVPERRSSNSGASTSSSASPRSEAGDAAAGAFAQTPGAAAAEGAQRDAPPRGAGPDAGRRERGGERGGEGGGSGGLSLGRKLRNALSDMLITR</sequence>
<dbReference type="Gene3D" id="3.30.40.10">
    <property type="entry name" value="Zinc/RING finger domain, C3HC4 (zinc finger)"/>
    <property type="match status" value="1"/>
</dbReference>
<gene>
    <name evidence="6" type="ORF">Rsub_05384</name>
</gene>
<feature type="region of interest" description="Disordered" evidence="4">
    <location>
        <begin position="176"/>
        <end position="308"/>
    </location>
</feature>
<dbReference type="Pfam" id="PF12906">
    <property type="entry name" value="RINGv"/>
    <property type="match status" value="1"/>
</dbReference>
<dbReference type="SMART" id="SM00744">
    <property type="entry name" value="RINGv"/>
    <property type="match status" value="1"/>
</dbReference>
<name>A0A2V0NXE4_9CHLO</name>
<dbReference type="Proteomes" id="UP000247498">
    <property type="component" value="Unassembled WGS sequence"/>
</dbReference>